<sequence length="665" mass="75622">MLDFSDNNDLQTSKKLNLWNKGDNKKLSFHDHLSIQDDQKLKEEQNYSNINKSSTLSLHIAEYENLNESSNEILEEEEGLKMKSEKLGASKMSVRRRNQHSAGPSTSSKTPSHTSSRTSRTGGTRRTTKTISSAEAGPDIPEIPKKFFFETEIPQAFAQHFADQLPRVLEKTDNASGRYVLRCADHYGKYILIITVFGDHCEIHYRIGKYRGKKSGTTVYAVEGHRRSFKTIGLLLRYYTNESPYLTNRLRCGYSLRKPMDRLSMYYPTRMIKQIGMIGEGNFCQVQKVEQIGPEGEERVAAMKACHVSNELKGTLAGRNACIEIFHEARILSGFSNYTFITMFYGICFDEPIPKLIMELCPYGSVESFVTNKEITITTAEKILIAHDIACGMQHLEECFCVHRDLAARNCLISAKGIVKVADFGLSRQARELESEKLRFNEFKAPVRWMAPECLTRHPNFSNKSDVWSYGMTVYEIFSDGCRPYEEETDMRKVARKIRSFQHPIIPASILDARVIPNDVLSLMKNCWAKETVGRPPFAFLVLRLKHVGKTYATINPNERCFKPDRQQQKLIEPRDHCELKGDIQANPDLWFIADKQQIPPSDELQASDSTAGNMKGKTRITKTIITTEQKSVLPELPEPNSYSLPSNGSKSKSKDGSHRTFKLS</sequence>
<protein>
    <submittedName>
        <fullName evidence="2">Non-specific protein-tyrosine kinase</fullName>
    </submittedName>
</protein>
<reference evidence="2" key="1">
    <citation type="submission" date="2022-11" db="UniProtKB">
        <authorList>
            <consortium name="WormBaseParasite"/>
        </authorList>
    </citation>
    <scope>IDENTIFICATION</scope>
</reference>
<evidence type="ECO:0000313" key="1">
    <source>
        <dbReference type="Proteomes" id="UP000887579"/>
    </source>
</evidence>
<dbReference type="Proteomes" id="UP000887579">
    <property type="component" value="Unplaced"/>
</dbReference>
<organism evidence="1 2">
    <name type="scientific">Panagrolaimus sp. ES5</name>
    <dbReference type="NCBI Taxonomy" id="591445"/>
    <lineage>
        <taxon>Eukaryota</taxon>
        <taxon>Metazoa</taxon>
        <taxon>Ecdysozoa</taxon>
        <taxon>Nematoda</taxon>
        <taxon>Chromadorea</taxon>
        <taxon>Rhabditida</taxon>
        <taxon>Tylenchina</taxon>
        <taxon>Panagrolaimomorpha</taxon>
        <taxon>Panagrolaimoidea</taxon>
        <taxon>Panagrolaimidae</taxon>
        <taxon>Panagrolaimus</taxon>
    </lineage>
</organism>
<name>A0AC34FPT1_9BILA</name>
<accession>A0AC34FPT1</accession>
<dbReference type="WBParaSite" id="ES5_v2.g19324.t1">
    <property type="protein sequence ID" value="ES5_v2.g19324.t1"/>
    <property type="gene ID" value="ES5_v2.g19324"/>
</dbReference>
<proteinExistence type="predicted"/>
<evidence type="ECO:0000313" key="2">
    <source>
        <dbReference type="WBParaSite" id="ES5_v2.g19324.t1"/>
    </source>
</evidence>